<reference evidence="2 3" key="1">
    <citation type="submission" date="2017-11" db="EMBL/GenBank/DDBJ databases">
        <title>Comparative genomics of Botrytis spp.</title>
        <authorList>
            <person name="Valero-Jimenez C.A."/>
            <person name="Tapia P."/>
            <person name="Veloso J."/>
            <person name="Silva-Moreno E."/>
            <person name="Staats M."/>
            <person name="Valdes J.H."/>
            <person name="Van Kan J.A.L."/>
        </authorList>
    </citation>
    <scope>NUCLEOTIDE SEQUENCE [LARGE SCALE GENOMIC DNA]</scope>
    <source>
        <strain evidence="2 3">MUCL2830</strain>
    </source>
</reference>
<evidence type="ECO:0000313" key="3">
    <source>
        <dbReference type="Proteomes" id="UP000297299"/>
    </source>
</evidence>
<evidence type="ECO:0000313" key="2">
    <source>
        <dbReference type="EMBL" id="TEY47294.1"/>
    </source>
</evidence>
<organism evidence="2 3">
    <name type="scientific">Botryotinia calthae</name>
    <dbReference type="NCBI Taxonomy" id="38488"/>
    <lineage>
        <taxon>Eukaryota</taxon>
        <taxon>Fungi</taxon>
        <taxon>Dikarya</taxon>
        <taxon>Ascomycota</taxon>
        <taxon>Pezizomycotina</taxon>
        <taxon>Leotiomycetes</taxon>
        <taxon>Helotiales</taxon>
        <taxon>Sclerotiniaceae</taxon>
        <taxon>Botryotinia</taxon>
    </lineage>
</organism>
<evidence type="ECO:0008006" key="4">
    <source>
        <dbReference type="Google" id="ProtNLM"/>
    </source>
</evidence>
<dbReference type="PANTHER" id="PTHR38791">
    <property type="entry name" value="ZN(II)2CYS6 TRANSCRIPTION FACTOR (EUROFUNG)-RELATED-RELATED"/>
    <property type="match status" value="1"/>
</dbReference>
<dbReference type="EMBL" id="PHWZ01000307">
    <property type="protein sequence ID" value="TEY47294.1"/>
    <property type="molecule type" value="Genomic_DNA"/>
</dbReference>
<dbReference type="InterPro" id="IPR053175">
    <property type="entry name" value="DHMBA_Reg_Transcription_Factor"/>
</dbReference>
<keyword evidence="1" id="KW-0539">Nucleus</keyword>
<evidence type="ECO:0000256" key="1">
    <source>
        <dbReference type="ARBA" id="ARBA00023242"/>
    </source>
</evidence>
<dbReference type="AlphaFoldDB" id="A0A4Y8CUN7"/>
<sequence length="593" mass="66858">MSSLSFIKPASKQNTTAVKSSTITTNNHANADPTITEKDLMEAKAAETPQDNLTVKKGLAMTTAQNTHYLSSARLLYKRARRFFELENLITPNITNHLNQVTKWFIVVSQVKLAQNADFGGPRRCDTLTPSCSQCVRAGRNCTGYRTEADMMFRDQTQYYAKKRRTENHSQLLVSKRGSKASKDTSDALIDPQLTCQSTMQLATQITPLVLELSTSSAEQATCYFFRNYVLEDNSTSGSFQYLHEIYDNELIGPALTDSIESLGMINTCTGPQSMRSWTKHVICASSLLQLKGKQCLETPTGRHIFAHLRTQIITNCIQRHVSIPPFIRDWSAYALHSQSPNDAHATTLAEQVMEFCDLRATMSSFHDYRNAEKIIKAALVIDSKLVEWAFTYPPECMFYKTLTLRQRSDGVFSDHYHIYDSIWAAALWNHYRCVRILINEVVYVQLTHLRNIQPELFALDLRNPIFSDSQLEISTTTIIQLSHDICASVPFMLGYAQGGEVTLNGVKAVSGNLLLWPLYTAACTPLVSDMMCHWVAGRLRVISNIMGIKQAAPLSHILTKRKDILAWELEDIKKGAAPNYEDWTHGQLMELT</sequence>
<dbReference type="GO" id="GO:0008270">
    <property type="term" value="F:zinc ion binding"/>
    <property type="evidence" value="ECO:0007669"/>
    <property type="project" value="InterPro"/>
</dbReference>
<dbReference type="GO" id="GO:0000981">
    <property type="term" value="F:DNA-binding transcription factor activity, RNA polymerase II-specific"/>
    <property type="evidence" value="ECO:0007669"/>
    <property type="project" value="InterPro"/>
</dbReference>
<dbReference type="CDD" id="cd00067">
    <property type="entry name" value="GAL4"/>
    <property type="match status" value="1"/>
</dbReference>
<keyword evidence="3" id="KW-1185">Reference proteome</keyword>
<dbReference type="PANTHER" id="PTHR38791:SF5">
    <property type="entry name" value="TRANSCRIPTION FACTOR DBAG-RELATED"/>
    <property type="match status" value="1"/>
</dbReference>
<gene>
    <name evidence="2" type="ORF">BOTCAL_0308g00010</name>
</gene>
<dbReference type="STRING" id="38488.A0A4Y8CUN7"/>
<dbReference type="Proteomes" id="UP000297299">
    <property type="component" value="Unassembled WGS sequence"/>
</dbReference>
<accession>A0A4Y8CUN7</accession>
<name>A0A4Y8CUN7_9HELO</name>
<dbReference type="InterPro" id="IPR001138">
    <property type="entry name" value="Zn2Cys6_DnaBD"/>
</dbReference>
<comment type="caution">
    <text evidence="2">The sequence shown here is derived from an EMBL/GenBank/DDBJ whole genome shotgun (WGS) entry which is preliminary data.</text>
</comment>
<dbReference type="OrthoDB" id="4220372at2759"/>
<protein>
    <recommendedName>
        <fullName evidence="4">Zn(2)-C6 fungal-type domain-containing protein</fullName>
    </recommendedName>
</protein>
<proteinExistence type="predicted"/>